<evidence type="ECO:0000256" key="6">
    <source>
        <dbReference type="ARBA" id="ARBA00023136"/>
    </source>
</evidence>
<evidence type="ECO:0000256" key="2">
    <source>
        <dbReference type="ARBA" id="ARBA00022448"/>
    </source>
</evidence>
<dbReference type="InterPro" id="IPR036259">
    <property type="entry name" value="MFS_trans_sf"/>
</dbReference>
<feature type="transmembrane region" description="Helical" evidence="7">
    <location>
        <begin position="244"/>
        <end position="266"/>
    </location>
</feature>
<dbReference type="RefSeq" id="WP_371752422.1">
    <property type="nucleotide sequence ID" value="NZ_JAYJLD010000001.1"/>
</dbReference>
<dbReference type="EMBL" id="JAYJLD010000001">
    <property type="protein sequence ID" value="MEB3100324.1"/>
    <property type="molecule type" value="Genomic_DNA"/>
</dbReference>
<dbReference type="InterPro" id="IPR011701">
    <property type="entry name" value="MFS"/>
</dbReference>
<evidence type="ECO:0000256" key="4">
    <source>
        <dbReference type="ARBA" id="ARBA00022692"/>
    </source>
</evidence>
<organism evidence="9 10">
    <name type="scientific">Ferviditalea candida</name>
    <dbReference type="NCBI Taxonomy" id="3108399"/>
    <lineage>
        <taxon>Bacteria</taxon>
        <taxon>Bacillati</taxon>
        <taxon>Bacillota</taxon>
        <taxon>Bacilli</taxon>
        <taxon>Bacillales</taxon>
        <taxon>Paenibacillaceae</taxon>
        <taxon>Ferviditalea</taxon>
    </lineage>
</organism>
<feature type="domain" description="Major facilitator superfamily (MFS) profile" evidence="8">
    <location>
        <begin position="3"/>
        <end position="384"/>
    </location>
</feature>
<keyword evidence="2" id="KW-0813">Transport</keyword>
<keyword evidence="6 7" id="KW-0472">Membrane</keyword>
<dbReference type="PROSITE" id="PS50850">
    <property type="entry name" value="MFS"/>
    <property type="match status" value="1"/>
</dbReference>
<feature type="transmembrane region" description="Helical" evidence="7">
    <location>
        <begin position="212"/>
        <end position="232"/>
    </location>
</feature>
<evidence type="ECO:0000313" key="9">
    <source>
        <dbReference type="EMBL" id="MEB3100324.1"/>
    </source>
</evidence>
<reference evidence="9" key="1">
    <citation type="submission" date="2023-12" db="EMBL/GenBank/DDBJ databases">
        <title>Fervidustalea candida gen. nov., sp. nov., a novel member of the family Paenibacillaceae isolated from a geothermal area.</title>
        <authorList>
            <person name="Li W.-J."/>
            <person name="Jiao J.-Y."/>
            <person name="Chen Y."/>
        </authorList>
    </citation>
    <scope>NUCLEOTIDE SEQUENCE</scope>
    <source>
        <strain evidence="9">SYSU GA230002</strain>
    </source>
</reference>
<evidence type="ECO:0000256" key="1">
    <source>
        <dbReference type="ARBA" id="ARBA00004651"/>
    </source>
</evidence>
<comment type="caution">
    <text evidence="9">The sequence shown here is derived from an EMBL/GenBank/DDBJ whole genome shotgun (WGS) entry which is preliminary data.</text>
</comment>
<comment type="subcellular location">
    <subcellularLocation>
        <location evidence="1">Cell membrane</location>
        <topology evidence="1">Multi-pass membrane protein</topology>
    </subcellularLocation>
</comment>
<dbReference type="Pfam" id="PF07690">
    <property type="entry name" value="MFS_1"/>
    <property type="match status" value="1"/>
</dbReference>
<name>A0ABU5ZCV4_9BACL</name>
<dbReference type="SUPFAM" id="SSF103473">
    <property type="entry name" value="MFS general substrate transporter"/>
    <property type="match status" value="1"/>
</dbReference>
<dbReference type="PANTHER" id="PTHR43414:SF6">
    <property type="entry name" value="MULTIDRUG RESISTANCE PROTEIN MDTG"/>
    <property type="match status" value="1"/>
</dbReference>
<feature type="transmembrane region" description="Helical" evidence="7">
    <location>
        <begin position="363"/>
        <end position="382"/>
    </location>
</feature>
<proteinExistence type="predicted"/>
<gene>
    <name evidence="9" type="ORF">VF724_01450</name>
</gene>
<evidence type="ECO:0000313" key="10">
    <source>
        <dbReference type="Proteomes" id="UP001310386"/>
    </source>
</evidence>
<feature type="transmembrane region" description="Helical" evidence="7">
    <location>
        <begin position="95"/>
        <end position="116"/>
    </location>
</feature>
<dbReference type="PANTHER" id="PTHR43414">
    <property type="entry name" value="MULTIDRUG RESISTANCE PROTEIN MDTG"/>
    <property type="match status" value="1"/>
</dbReference>
<feature type="transmembrane region" description="Helical" evidence="7">
    <location>
        <begin position="128"/>
        <end position="152"/>
    </location>
</feature>
<feature type="transmembrane region" description="Helical" evidence="7">
    <location>
        <begin position="298"/>
        <end position="320"/>
    </location>
</feature>
<sequence length="391" mass="42179">MKTAIWLYLFTFVAIFDLHAQYPILTPFALSLGAAPSFIGLIMGAYSLTHIPGNLLAGYGIDRYGSRIFISASLLGAGALLLYQSQITDPYQLLAVRSISGFALAFLSPASLSLLAKIAKDKLQQGKFMAGNGLVHTFASVASPAAGAYLVAKVGFTTAFTVLGWGLIMSGLFAFIWIRDARRPVELSMPPVQFAGSSTSRSGLNMRNQPSFPWQIFFIPLALSFSQGILYFELPLMEASRQSVISSGILFSMVSFGSLLTLSMFFLNRLSSFVRTAAGSLAMAITFFGMAVDWPLPFSLSLFMLGMTMGLIFPALSTLLANLTDSSRYGRVFAYLSITYSIGAFFGPIFAGQMRDHASISPYYIAFLALMAALAVVPAGRIPKILTSRTG</sequence>
<evidence type="ECO:0000259" key="8">
    <source>
        <dbReference type="PROSITE" id="PS50850"/>
    </source>
</evidence>
<feature type="transmembrane region" description="Helical" evidence="7">
    <location>
        <begin position="158"/>
        <end position="178"/>
    </location>
</feature>
<keyword evidence="10" id="KW-1185">Reference proteome</keyword>
<evidence type="ECO:0000256" key="7">
    <source>
        <dbReference type="SAM" id="Phobius"/>
    </source>
</evidence>
<keyword evidence="4 7" id="KW-0812">Transmembrane</keyword>
<evidence type="ECO:0000256" key="5">
    <source>
        <dbReference type="ARBA" id="ARBA00022989"/>
    </source>
</evidence>
<keyword evidence="5 7" id="KW-1133">Transmembrane helix</keyword>
<dbReference type="InterPro" id="IPR020846">
    <property type="entry name" value="MFS_dom"/>
</dbReference>
<dbReference type="Gene3D" id="1.20.1250.20">
    <property type="entry name" value="MFS general substrate transporter like domains"/>
    <property type="match status" value="1"/>
</dbReference>
<feature type="transmembrane region" description="Helical" evidence="7">
    <location>
        <begin position="273"/>
        <end position="292"/>
    </location>
</feature>
<dbReference type="Proteomes" id="UP001310386">
    <property type="component" value="Unassembled WGS sequence"/>
</dbReference>
<feature type="transmembrane region" description="Helical" evidence="7">
    <location>
        <begin position="332"/>
        <end position="351"/>
    </location>
</feature>
<feature type="transmembrane region" description="Helical" evidence="7">
    <location>
        <begin position="64"/>
        <end position="83"/>
    </location>
</feature>
<protein>
    <submittedName>
        <fullName evidence="9">MFS transporter</fullName>
    </submittedName>
</protein>
<keyword evidence="3" id="KW-1003">Cell membrane</keyword>
<evidence type="ECO:0000256" key="3">
    <source>
        <dbReference type="ARBA" id="ARBA00022475"/>
    </source>
</evidence>
<accession>A0ABU5ZCV4</accession>
<feature type="transmembrane region" description="Helical" evidence="7">
    <location>
        <begin position="30"/>
        <end position="52"/>
    </location>
</feature>